<dbReference type="InterPro" id="IPR002781">
    <property type="entry name" value="TM_pro_TauE-like"/>
</dbReference>
<feature type="transmembrane region" description="Helical" evidence="5">
    <location>
        <begin position="145"/>
        <end position="177"/>
    </location>
</feature>
<gene>
    <name evidence="6" type="ORF">CHX27_08565</name>
</gene>
<sequence length="263" mass="28057">MLTVEIAGYIAAVLIGVSLGLLGSGGSILSLPALIFFFGLEPILATTYSLFIVGVPAIVGSVKQMFAGNIVWKKLFLFGIPSSLGVVVARSYVLPSIPENMLFASLSIKRGDLLVFLFSLLMLAAAMLLLRNNKGARTQRTSARILLVLGFLIGFTAGFLGAGGGFLIVPALLFFGGLTFKEATAMSLTLVGVQCLVGFIADLSQMLIPDLQLLITFTTLTLVGMLIGLRFQSRADVFFLKKILALIILVIGLVLLLNLFFSF</sequence>
<dbReference type="Pfam" id="PF01925">
    <property type="entry name" value="TauE"/>
    <property type="match status" value="1"/>
</dbReference>
<dbReference type="AlphaFoldDB" id="A0A255ZSC3"/>
<feature type="transmembrane region" description="Helical" evidence="5">
    <location>
        <begin position="183"/>
        <end position="201"/>
    </location>
</feature>
<dbReference type="InterPro" id="IPR051598">
    <property type="entry name" value="TSUP/Inactive_protease-like"/>
</dbReference>
<dbReference type="Proteomes" id="UP000216035">
    <property type="component" value="Unassembled WGS sequence"/>
</dbReference>
<evidence type="ECO:0000256" key="2">
    <source>
        <dbReference type="ARBA" id="ARBA00022692"/>
    </source>
</evidence>
<dbReference type="OrthoDB" id="8559161at2"/>
<feature type="transmembrane region" description="Helical" evidence="5">
    <location>
        <begin position="113"/>
        <end position="133"/>
    </location>
</feature>
<dbReference type="PANTHER" id="PTHR43701">
    <property type="entry name" value="MEMBRANE TRANSPORTER PROTEIN MJ0441-RELATED"/>
    <property type="match status" value="1"/>
</dbReference>
<name>A0A255ZSC3_9FLAO</name>
<comment type="caution">
    <text evidence="6">The sequence shown here is derived from an EMBL/GenBank/DDBJ whole genome shotgun (WGS) entry which is preliminary data.</text>
</comment>
<proteinExistence type="inferred from homology"/>
<evidence type="ECO:0000256" key="3">
    <source>
        <dbReference type="ARBA" id="ARBA00022989"/>
    </source>
</evidence>
<evidence type="ECO:0000256" key="4">
    <source>
        <dbReference type="ARBA" id="ARBA00023136"/>
    </source>
</evidence>
<keyword evidence="3 5" id="KW-1133">Transmembrane helix</keyword>
<accession>A0A255ZSC3</accession>
<feature type="transmembrane region" description="Helical" evidence="5">
    <location>
        <begin position="213"/>
        <end position="231"/>
    </location>
</feature>
<evidence type="ECO:0000256" key="1">
    <source>
        <dbReference type="ARBA" id="ARBA00004141"/>
    </source>
</evidence>
<dbReference type="GO" id="GO:0005886">
    <property type="term" value="C:plasma membrane"/>
    <property type="evidence" value="ECO:0007669"/>
    <property type="project" value="UniProtKB-SubCell"/>
</dbReference>
<keyword evidence="5" id="KW-1003">Cell membrane</keyword>
<feature type="transmembrane region" description="Helical" evidence="5">
    <location>
        <begin position="243"/>
        <end position="261"/>
    </location>
</feature>
<keyword evidence="2 5" id="KW-0812">Transmembrane</keyword>
<comment type="subcellular location">
    <subcellularLocation>
        <location evidence="5">Cell membrane</location>
        <topology evidence="5">Multi-pass membrane protein</topology>
    </subcellularLocation>
    <subcellularLocation>
        <location evidence="1">Membrane</location>
        <topology evidence="1">Multi-pass membrane protein</topology>
    </subcellularLocation>
</comment>
<feature type="transmembrane region" description="Helical" evidence="5">
    <location>
        <begin position="75"/>
        <end position="93"/>
    </location>
</feature>
<protein>
    <recommendedName>
        <fullName evidence="5">Probable membrane transporter protein</fullName>
    </recommendedName>
</protein>
<feature type="transmembrane region" description="Helical" evidence="5">
    <location>
        <begin position="43"/>
        <end position="63"/>
    </location>
</feature>
<dbReference type="PANTHER" id="PTHR43701:SF2">
    <property type="entry name" value="MEMBRANE TRANSPORTER PROTEIN YJNA-RELATED"/>
    <property type="match status" value="1"/>
</dbReference>
<dbReference type="EMBL" id="NOXX01000197">
    <property type="protein sequence ID" value="OYQ43824.1"/>
    <property type="molecule type" value="Genomic_DNA"/>
</dbReference>
<comment type="similarity">
    <text evidence="5">Belongs to the 4-toluene sulfonate uptake permease (TSUP) (TC 2.A.102) family.</text>
</comment>
<feature type="transmembrane region" description="Helical" evidence="5">
    <location>
        <begin position="7"/>
        <end position="37"/>
    </location>
</feature>
<reference evidence="6 7" key="1">
    <citation type="submission" date="2017-07" db="EMBL/GenBank/DDBJ databases">
        <title>Flavobacterium cyanobacteriorum sp. nov., isolated from cyanobacterial aggregates in a eutrophic lake.</title>
        <authorList>
            <person name="Cai H."/>
        </authorList>
    </citation>
    <scope>NUCLEOTIDE SEQUENCE [LARGE SCALE GENOMIC DNA]</scope>
    <source>
        <strain evidence="6 7">TH167</strain>
    </source>
</reference>
<evidence type="ECO:0000313" key="7">
    <source>
        <dbReference type="Proteomes" id="UP000216035"/>
    </source>
</evidence>
<keyword evidence="4 5" id="KW-0472">Membrane</keyword>
<organism evidence="6 7">
    <name type="scientific">Flavobacterium aurantiibacter</name>
    <dbReference type="NCBI Taxonomy" id="2023067"/>
    <lineage>
        <taxon>Bacteria</taxon>
        <taxon>Pseudomonadati</taxon>
        <taxon>Bacteroidota</taxon>
        <taxon>Flavobacteriia</taxon>
        <taxon>Flavobacteriales</taxon>
        <taxon>Flavobacteriaceae</taxon>
        <taxon>Flavobacterium</taxon>
    </lineage>
</organism>
<evidence type="ECO:0000313" key="6">
    <source>
        <dbReference type="EMBL" id="OYQ43824.1"/>
    </source>
</evidence>
<evidence type="ECO:0000256" key="5">
    <source>
        <dbReference type="RuleBase" id="RU363041"/>
    </source>
</evidence>
<keyword evidence="7" id="KW-1185">Reference proteome</keyword>